<evidence type="ECO:0000256" key="1">
    <source>
        <dbReference type="SAM" id="MobiDB-lite"/>
    </source>
</evidence>
<feature type="region of interest" description="Disordered" evidence="1">
    <location>
        <begin position="1"/>
        <end position="33"/>
    </location>
</feature>
<keyword evidence="2" id="KW-1133">Transmembrane helix</keyword>
<keyword evidence="2" id="KW-0812">Transmembrane</keyword>
<keyword evidence="2" id="KW-0472">Membrane</keyword>
<reference evidence="4" key="1">
    <citation type="submission" date="2010-08" db="EMBL/GenBank/DDBJ databases">
        <authorList>
            <consortium name="Caenorhabditis japonica Sequencing Consortium"/>
            <person name="Wilson R.K."/>
        </authorList>
    </citation>
    <scope>NUCLEOTIDE SEQUENCE [LARGE SCALE GENOMIC DNA]</scope>
    <source>
        <strain evidence="4">DF5081</strain>
    </source>
</reference>
<evidence type="ECO:0000256" key="2">
    <source>
        <dbReference type="SAM" id="Phobius"/>
    </source>
</evidence>
<keyword evidence="4" id="KW-1185">Reference proteome</keyword>
<dbReference type="InterPro" id="IPR038050">
    <property type="entry name" value="Neuro_actylchol_rec"/>
</dbReference>
<reference evidence="3" key="2">
    <citation type="submission" date="2022-06" db="UniProtKB">
        <authorList>
            <consortium name="EnsemblMetazoa"/>
        </authorList>
    </citation>
    <scope>IDENTIFICATION</scope>
    <source>
        <strain evidence="3">DF5081</strain>
    </source>
</reference>
<feature type="compositionally biased region" description="Polar residues" evidence="1">
    <location>
        <begin position="9"/>
        <end position="27"/>
    </location>
</feature>
<feature type="transmembrane region" description="Helical" evidence="2">
    <location>
        <begin position="51"/>
        <end position="68"/>
    </location>
</feature>
<evidence type="ECO:0008006" key="5">
    <source>
        <dbReference type="Google" id="ProtNLM"/>
    </source>
</evidence>
<evidence type="ECO:0000313" key="4">
    <source>
        <dbReference type="Proteomes" id="UP000005237"/>
    </source>
</evidence>
<dbReference type="Gene3D" id="1.20.58.390">
    <property type="entry name" value="Neurotransmitter-gated ion-channel transmembrane domain"/>
    <property type="match status" value="1"/>
</dbReference>
<dbReference type="AlphaFoldDB" id="A0A8R1EE69"/>
<dbReference type="Proteomes" id="UP000005237">
    <property type="component" value="Unassembled WGS sequence"/>
</dbReference>
<name>A0A8R1EE69_CAEJA</name>
<sequence length="77" mass="9098">MRNEGKPPTKSTRSVKNSSARWQQNSNSKEEIQRKSKNILYCERLDNASRLIFPVVFTFYNFIYWFVYMKSALDAAP</sequence>
<proteinExistence type="predicted"/>
<evidence type="ECO:0000313" key="3">
    <source>
        <dbReference type="EnsemblMetazoa" id="CJA33577.1"/>
    </source>
</evidence>
<accession>A0A8R1EE69</accession>
<dbReference type="GO" id="GO:0016020">
    <property type="term" value="C:membrane"/>
    <property type="evidence" value="ECO:0007669"/>
    <property type="project" value="InterPro"/>
</dbReference>
<organism evidence="3 4">
    <name type="scientific">Caenorhabditis japonica</name>
    <dbReference type="NCBI Taxonomy" id="281687"/>
    <lineage>
        <taxon>Eukaryota</taxon>
        <taxon>Metazoa</taxon>
        <taxon>Ecdysozoa</taxon>
        <taxon>Nematoda</taxon>
        <taxon>Chromadorea</taxon>
        <taxon>Rhabditida</taxon>
        <taxon>Rhabditina</taxon>
        <taxon>Rhabditomorpha</taxon>
        <taxon>Rhabditoidea</taxon>
        <taxon>Rhabditidae</taxon>
        <taxon>Peloderinae</taxon>
        <taxon>Caenorhabditis</taxon>
    </lineage>
</organism>
<protein>
    <recommendedName>
        <fullName evidence="5">Neurotransmitter-gated ion-channel transmembrane domain-containing protein</fullName>
    </recommendedName>
</protein>
<dbReference type="EnsemblMetazoa" id="CJA33577.1">
    <property type="protein sequence ID" value="CJA33577.1"/>
    <property type="gene ID" value="WBGene00209424"/>
</dbReference>
<dbReference type="SUPFAM" id="SSF90112">
    <property type="entry name" value="Neurotransmitter-gated ion-channel transmembrane pore"/>
    <property type="match status" value="1"/>
</dbReference>
<dbReference type="GO" id="GO:0006811">
    <property type="term" value="P:monoatomic ion transport"/>
    <property type="evidence" value="ECO:0007669"/>
    <property type="project" value="InterPro"/>
</dbReference>
<dbReference type="InterPro" id="IPR036719">
    <property type="entry name" value="Neuro-gated_channel_TM_sf"/>
</dbReference>